<dbReference type="EMBL" id="CACRXK020020626">
    <property type="protein sequence ID" value="CAB4035020.1"/>
    <property type="molecule type" value="Genomic_DNA"/>
</dbReference>
<dbReference type="SUPFAM" id="SSF52540">
    <property type="entry name" value="P-loop containing nucleoside triphosphate hydrolases"/>
    <property type="match status" value="1"/>
</dbReference>
<name>A0A6S7K047_PARCT</name>
<protein>
    <submittedName>
        <fullName evidence="2">Uncharacterized protein</fullName>
    </submittedName>
</protein>
<dbReference type="Proteomes" id="UP001152795">
    <property type="component" value="Unassembled WGS sequence"/>
</dbReference>
<sequence>MFSTRPKKQLDSKRLRNSLRVNLLKWLNHDTHGLACRAIWRVSDEDRELAKNQICSKRLQLDDQIIAMDGVQFFISCITMVQTNASRPKSDEEDEDDEPASRGSTIFPGVAYFVVFRETSKCTKETIFAALHDADMEPTITEIKTRNTIGLTQVETAVCKIAQVVKDHNNAATKNMVIASNHFCRSVCRAREIEDEDENINRRNTNAQIPCRLVVVQQDSYGGPLSEAHAALTSDGLECELEIISRPTQSNKVITAPSDITATIREIELVMMRCHHALHRGFVYGKPMEATLTYVKMMDVKTYVNKLLTNDALREKIIKHMSRIVQLLSHPGCEIISQIEFDPDYIEVSGGQFFQISTRSFTECPPRMPLGKISPRTYIPYDSTTPPQPLYFKNGIVNLFPDLDVRTAFLNKFYQCFVGRRMPQKIRKLVVSGPKDSGKTSWACVLRRIVPSERVASITSEKQFSASMINDSTELVVIDDWSSYTMQSDLAKTLLQGGWLVSAVKHEQPKCVWNNSPFYITTNTVPDFGKEMENVERRISVYETQSLPRTTAGIDKWIYEHAMDCLVWTANQITANIDHVPRQERWYENSDGEAAVIDDNNIARSLFDSKIVKNIGYQDLREMEVEPNVSRSSPADSCAVHRSFVRDEEHEQIAVLRDLRRSFRLPSSSSELSDEENNRCHLKSCKPPTHDEAEPSQKYQKTQAEEEEEEEQDSSPEDVFQIISTQTGWVMNDDKYMYKVYEHIRWRFPAEQLPQQPTLAFCARHDAAKRREKDFFSKPDPYIDA</sequence>
<evidence type="ECO:0000256" key="1">
    <source>
        <dbReference type="SAM" id="MobiDB-lite"/>
    </source>
</evidence>
<dbReference type="AlphaFoldDB" id="A0A6S7K047"/>
<dbReference type="InterPro" id="IPR027417">
    <property type="entry name" value="P-loop_NTPase"/>
</dbReference>
<comment type="caution">
    <text evidence="2">The sequence shown here is derived from an EMBL/GenBank/DDBJ whole genome shotgun (WGS) entry which is preliminary data.</text>
</comment>
<dbReference type="OrthoDB" id="5976409at2759"/>
<gene>
    <name evidence="2" type="ORF">PACLA_8A066181</name>
</gene>
<keyword evidence="3" id="KW-1185">Reference proteome</keyword>
<organism evidence="2 3">
    <name type="scientific">Paramuricea clavata</name>
    <name type="common">Red gorgonian</name>
    <name type="synonym">Violescent sea-whip</name>
    <dbReference type="NCBI Taxonomy" id="317549"/>
    <lineage>
        <taxon>Eukaryota</taxon>
        <taxon>Metazoa</taxon>
        <taxon>Cnidaria</taxon>
        <taxon>Anthozoa</taxon>
        <taxon>Octocorallia</taxon>
        <taxon>Malacalcyonacea</taxon>
        <taxon>Plexauridae</taxon>
        <taxon>Paramuricea</taxon>
    </lineage>
</organism>
<accession>A0A6S7K047</accession>
<feature type="region of interest" description="Disordered" evidence="1">
    <location>
        <begin position="666"/>
        <end position="717"/>
    </location>
</feature>
<evidence type="ECO:0000313" key="2">
    <source>
        <dbReference type="EMBL" id="CAB4035020.1"/>
    </source>
</evidence>
<feature type="compositionally biased region" description="Acidic residues" evidence="1">
    <location>
        <begin position="705"/>
        <end position="716"/>
    </location>
</feature>
<reference evidence="2" key="1">
    <citation type="submission" date="2020-04" db="EMBL/GenBank/DDBJ databases">
        <authorList>
            <person name="Alioto T."/>
            <person name="Alioto T."/>
            <person name="Gomez Garrido J."/>
        </authorList>
    </citation>
    <scope>NUCLEOTIDE SEQUENCE</scope>
    <source>
        <strain evidence="2">A484AB</strain>
    </source>
</reference>
<proteinExistence type="predicted"/>
<dbReference type="Gene3D" id="3.40.50.300">
    <property type="entry name" value="P-loop containing nucleotide triphosphate hydrolases"/>
    <property type="match status" value="1"/>
</dbReference>
<evidence type="ECO:0000313" key="3">
    <source>
        <dbReference type="Proteomes" id="UP001152795"/>
    </source>
</evidence>